<keyword evidence="3" id="KW-0804">Transcription</keyword>
<dbReference type="PROSITE" id="PS51077">
    <property type="entry name" value="HTH_ICLR"/>
    <property type="match status" value="1"/>
</dbReference>
<dbReference type="SUPFAM" id="SSF46785">
    <property type="entry name" value="Winged helix' DNA-binding domain"/>
    <property type="match status" value="1"/>
</dbReference>
<accession>A0A4Q7NN55</accession>
<dbReference type="OrthoDB" id="5401369at2"/>
<dbReference type="GO" id="GO:0045892">
    <property type="term" value="P:negative regulation of DNA-templated transcription"/>
    <property type="evidence" value="ECO:0007669"/>
    <property type="project" value="TreeGrafter"/>
</dbReference>
<protein>
    <submittedName>
        <fullName evidence="6">IclR family transcriptional regulator</fullName>
    </submittedName>
</protein>
<evidence type="ECO:0000256" key="1">
    <source>
        <dbReference type="ARBA" id="ARBA00023015"/>
    </source>
</evidence>
<keyword evidence="1" id="KW-0805">Transcription regulation</keyword>
<dbReference type="SMART" id="SM00346">
    <property type="entry name" value="HTH_ICLR"/>
    <property type="match status" value="1"/>
</dbReference>
<evidence type="ECO:0000256" key="3">
    <source>
        <dbReference type="ARBA" id="ARBA00023163"/>
    </source>
</evidence>
<dbReference type="GO" id="GO:0003677">
    <property type="term" value="F:DNA binding"/>
    <property type="evidence" value="ECO:0007669"/>
    <property type="project" value="UniProtKB-KW"/>
</dbReference>
<dbReference type="InterPro" id="IPR036390">
    <property type="entry name" value="WH_DNA-bd_sf"/>
</dbReference>
<dbReference type="Proteomes" id="UP000292445">
    <property type="component" value="Unassembled WGS sequence"/>
</dbReference>
<comment type="caution">
    <text evidence="6">The sequence shown here is derived from an EMBL/GenBank/DDBJ whole genome shotgun (WGS) entry which is preliminary data.</text>
</comment>
<feature type="domain" description="HTH iclR-type" evidence="4">
    <location>
        <begin position="13"/>
        <end position="75"/>
    </location>
</feature>
<dbReference type="Gene3D" id="3.30.450.40">
    <property type="match status" value="1"/>
</dbReference>
<dbReference type="InterPro" id="IPR036388">
    <property type="entry name" value="WH-like_DNA-bd_sf"/>
</dbReference>
<keyword evidence="7" id="KW-1185">Reference proteome</keyword>
<evidence type="ECO:0000259" key="4">
    <source>
        <dbReference type="PROSITE" id="PS51077"/>
    </source>
</evidence>
<dbReference type="InterPro" id="IPR029016">
    <property type="entry name" value="GAF-like_dom_sf"/>
</dbReference>
<dbReference type="SUPFAM" id="SSF55781">
    <property type="entry name" value="GAF domain-like"/>
    <property type="match status" value="1"/>
</dbReference>
<dbReference type="PROSITE" id="PS51078">
    <property type="entry name" value="ICLR_ED"/>
    <property type="match status" value="1"/>
</dbReference>
<dbReference type="Pfam" id="PF01614">
    <property type="entry name" value="IclR_C"/>
    <property type="match status" value="1"/>
</dbReference>
<dbReference type="EMBL" id="SGXC01000001">
    <property type="protein sequence ID" value="RZS86651.1"/>
    <property type="molecule type" value="Genomic_DNA"/>
</dbReference>
<name>A0A4Q7NN55_9BURK</name>
<feature type="domain" description="IclR-ED" evidence="5">
    <location>
        <begin position="76"/>
        <end position="255"/>
    </location>
</feature>
<gene>
    <name evidence="6" type="ORF">EV675_2699</name>
</gene>
<dbReference type="Pfam" id="PF09339">
    <property type="entry name" value="HTH_IclR"/>
    <property type="match status" value="1"/>
</dbReference>
<evidence type="ECO:0000313" key="7">
    <source>
        <dbReference type="Proteomes" id="UP000292445"/>
    </source>
</evidence>
<proteinExistence type="predicted"/>
<dbReference type="InterPro" id="IPR005471">
    <property type="entry name" value="Tscrpt_reg_IclR_N"/>
</dbReference>
<dbReference type="RefSeq" id="WP_130357727.1">
    <property type="nucleotide sequence ID" value="NZ_SGXC01000001.1"/>
</dbReference>
<sequence length="260" mass="28321">MEGPRKPGRSPNNRSLERGIEILRAFRQGSATLGNAELAERSGLSKSTVSRLTQTLVRSGVLQFDDTSRAYRLAPAVLSLAHAMRTGSRVLQLAAPRMRALAETHRINVGLAAPDRDEMVYLESIRYARRAALRHVVSGQRVPMELTSLGRAYLATLNEAELKPLLEAFKRRRGRNWPALAREIGEAGNSVRLRSYCAAAWQPEVVAVATPLRIGHDVYALNVSTSTSEPLASTAKSLAAPLLSLAADIRAAVEDYAFAP</sequence>
<evidence type="ECO:0000256" key="2">
    <source>
        <dbReference type="ARBA" id="ARBA00023125"/>
    </source>
</evidence>
<dbReference type="InterPro" id="IPR050707">
    <property type="entry name" value="HTH_MetabolicPath_Reg"/>
</dbReference>
<dbReference type="GO" id="GO:0003700">
    <property type="term" value="F:DNA-binding transcription factor activity"/>
    <property type="evidence" value="ECO:0007669"/>
    <property type="project" value="TreeGrafter"/>
</dbReference>
<dbReference type="PANTHER" id="PTHR30136:SF33">
    <property type="entry name" value="TRANSCRIPTIONAL REGULATORY PROTEIN"/>
    <property type="match status" value="1"/>
</dbReference>
<evidence type="ECO:0000313" key="6">
    <source>
        <dbReference type="EMBL" id="RZS86651.1"/>
    </source>
</evidence>
<dbReference type="PANTHER" id="PTHR30136">
    <property type="entry name" value="HELIX-TURN-HELIX TRANSCRIPTIONAL REGULATOR, ICLR FAMILY"/>
    <property type="match status" value="1"/>
</dbReference>
<evidence type="ECO:0000259" key="5">
    <source>
        <dbReference type="PROSITE" id="PS51078"/>
    </source>
</evidence>
<reference evidence="6 7" key="1">
    <citation type="submission" date="2019-02" db="EMBL/GenBank/DDBJ databases">
        <title>Genomic Encyclopedia of Type Strains, Phase IV (KMG-IV): sequencing the most valuable type-strain genomes for metagenomic binning, comparative biology and taxonomic classification.</title>
        <authorList>
            <person name="Goeker M."/>
        </authorList>
    </citation>
    <scope>NUCLEOTIDE SEQUENCE [LARGE SCALE GENOMIC DNA]</scope>
    <source>
        <strain evidence="6 7">K24</strain>
    </source>
</reference>
<organism evidence="6 7">
    <name type="scientific">Pigmentiphaga kullae</name>
    <dbReference type="NCBI Taxonomy" id="151784"/>
    <lineage>
        <taxon>Bacteria</taxon>
        <taxon>Pseudomonadati</taxon>
        <taxon>Pseudomonadota</taxon>
        <taxon>Betaproteobacteria</taxon>
        <taxon>Burkholderiales</taxon>
        <taxon>Alcaligenaceae</taxon>
        <taxon>Pigmentiphaga</taxon>
    </lineage>
</organism>
<dbReference type="InterPro" id="IPR014757">
    <property type="entry name" value="Tscrpt_reg_IclR_C"/>
</dbReference>
<dbReference type="AlphaFoldDB" id="A0A4Q7NN55"/>
<dbReference type="Gene3D" id="1.10.10.10">
    <property type="entry name" value="Winged helix-like DNA-binding domain superfamily/Winged helix DNA-binding domain"/>
    <property type="match status" value="1"/>
</dbReference>
<keyword evidence="2" id="KW-0238">DNA-binding</keyword>